<dbReference type="SUPFAM" id="SSF50249">
    <property type="entry name" value="Nucleic acid-binding proteins"/>
    <property type="match status" value="1"/>
</dbReference>
<dbReference type="Gene3D" id="3.30.470.30">
    <property type="entry name" value="DNA ligase/mRNA capping enzyme"/>
    <property type="match status" value="1"/>
</dbReference>
<organism evidence="18 19">
    <name type="scientific">Fistulifera solaris</name>
    <name type="common">Oleaginous diatom</name>
    <dbReference type="NCBI Taxonomy" id="1519565"/>
    <lineage>
        <taxon>Eukaryota</taxon>
        <taxon>Sar</taxon>
        <taxon>Stramenopiles</taxon>
        <taxon>Ochrophyta</taxon>
        <taxon>Bacillariophyta</taxon>
        <taxon>Bacillariophyceae</taxon>
        <taxon>Bacillariophycidae</taxon>
        <taxon>Naviculales</taxon>
        <taxon>Naviculaceae</taxon>
        <taxon>Fistulifera</taxon>
    </lineage>
</organism>
<dbReference type="PROSITE" id="PS00333">
    <property type="entry name" value="DNA_LIGASE_A2"/>
    <property type="match status" value="1"/>
</dbReference>
<dbReference type="GO" id="GO:0051301">
    <property type="term" value="P:cell division"/>
    <property type="evidence" value="ECO:0007669"/>
    <property type="project" value="UniProtKB-KW"/>
</dbReference>
<dbReference type="FunFam" id="3.30.470.30:FF:000002">
    <property type="entry name" value="DNA ligase"/>
    <property type="match status" value="1"/>
</dbReference>
<evidence type="ECO:0000256" key="12">
    <source>
        <dbReference type="ARBA" id="ARBA00023306"/>
    </source>
</evidence>
<dbReference type="Pfam" id="PF01068">
    <property type="entry name" value="DNA_ligase_A_M"/>
    <property type="match status" value="1"/>
</dbReference>
<keyword evidence="7 14" id="KW-0227">DNA damage</keyword>
<dbReference type="FunCoup" id="A0A1Z5JF97">
    <property type="interactions" value="643"/>
</dbReference>
<dbReference type="InterPro" id="IPR012310">
    <property type="entry name" value="DNA_ligase_ATP-dep_cent"/>
</dbReference>
<feature type="compositionally biased region" description="Basic and acidic residues" evidence="16">
    <location>
        <begin position="34"/>
        <end position="43"/>
    </location>
</feature>
<dbReference type="OrthoDB" id="206088at2759"/>
<dbReference type="InterPro" id="IPR012309">
    <property type="entry name" value="DNA_ligase_ATP-dep_C"/>
</dbReference>
<evidence type="ECO:0000256" key="10">
    <source>
        <dbReference type="ARBA" id="ARBA00023204"/>
    </source>
</evidence>
<dbReference type="CDD" id="cd07900">
    <property type="entry name" value="Adenylation_DNA_ligase_I_Euk"/>
    <property type="match status" value="1"/>
</dbReference>
<keyword evidence="12" id="KW-0131">Cell cycle</keyword>
<evidence type="ECO:0000256" key="3">
    <source>
        <dbReference type="ARBA" id="ARBA00022598"/>
    </source>
</evidence>
<dbReference type="GO" id="GO:0006281">
    <property type="term" value="P:DNA repair"/>
    <property type="evidence" value="ECO:0007669"/>
    <property type="project" value="UniProtKB-KW"/>
</dbReference>
<feature type="compositionally biased region" description="Polar residues" evidence="16">
    <location>
        <begin position="80"/>
        <end position="90"/>
    </location>
</feature>
<dbReference type="PANTHER" id="PTHR45674">
    <property type="entry name" value="DNA LIGASE 1/3 FAMILY MEMBER"/>
    <property type="match status" value="1"/>
</dbReference>
<evidence type="ECO:0000256" key="6">
    <source>
        <dbReference type="ARBA" id="ARBA00022741"/>
    </source>
</evidence>
<dbReference type="InterPro" id="IPR050191">
    <property type="entry name" value="ATP-dep_DNA_ligase"/>
</dbReference>
<dbReference type="Pfam" id="PF04679">
    <property type="entry name" value="DNA_ligase_A_C"/>
    <property type="match status" value="1"/>
</dbReference>
<evidence type="ECO:0000256" key="14">
    <source>
        <dbReference type="RuleBase" id="RU000617"/>
    </source>
</evidence>
<dbReference type="Pfam" id="PF04675">
    <property type="entry name" value="DNA_ligase_A_N"/>
    <property type="match status" value="1"/>
</dbReference>
<dbReference type="InterPro" id="IPR036599">
    <property type="entry name" value="DNA_ligase_N_sf"/>
</dbReference>
<evidence type="ECO:0000256" key="13">
    <source>
        <dbReference type="ARBA" id="ARBA00034003"/>
    </source>
</evidence>
<evidence type="ECO:0000256" key="2">
    <source>
        <dbReference type="ARBA" id="ARBA00007572"/>
    </source>
</evidence>
<dbReference type="InParanoid" id="A0A1Z5JF97"/>
<evidence type="ECO:0000256" key="16">
    <source>
        <dbReference type="SAM" id="MobiDB-lite"/>
    </source>
</evidence>
<keyword evidence="3 14" id="KW-0436">Ligase</keyword>
<dbReference type="SUPFAM" id="SSF56091">
    <property type="entry name" value="DNA ligase/mRNA capping enzyme, catalytic domain"/>
    <property type="match status" value="1"/>
</dbReference>
<dbReference type="EMBL" id="BDSP01000053">
    <property type="protein sequence ID" value="GAX12572.1"/>
    <property type="molecule type" value="Genomic_DNA"/>
</dbReference>
<reference evidence="18 19" key="1">
    <citation type="journal article" date="2015" name="Plant Cell">
        <title>Oil accumulation by the oleaginous diatom Fistulifera solaris as revealed by the genome and transcriptome.</title>
        <authorList>
            <person name="Tanaka T."/>
            <person name="Maeda Y."/>
            <person name="Veluchamy A."/>
            <person name="Tanaka M."/>
            <person name="Abida H."/>
            <person name="Marechal E."/>
            <person name="Bowler C."/>
            <person name="Muto M."/>
            <person name="Sunaga Y."/>
            <person name="Tanaka M."/>
            <person name="Yoshino T."/>
            <person name="Taniguchi T."/>
            <person name="Fukuda Y."/>
            <person name="Nemoto M."/>
            <person name="Matsumoto M."/>
            <person name="Wong P.S."/>
            <person name="Aburatani S."/>
            <person name="Fujibuchi W."/>
        </authorList>
    </citation>
    <scope>NUCLEOTIDE SEQUENCE [LARGE SCALE GENOMIC DNA]</scope>
    <source>
        <strain evidence="18 19">JPCC DA0580</strain>
    </source>
</reference>
<dbReference type="SUPFAM" id="SSF117018">
    <property type="entry name" value="ATP-dependent DNA ligase DNA-binding domain"/>
    <property type="match status" value="1"/>
</dbReference>
<dbReference type="Gene3D" id="2.40.50.140">
    <property type="entry name" value="Nucleic acid-binding proteins"/>
    <property type="match status" value="1"/>
</dbReference>
<feature type="compositionally biased region" description="Acidic residues" evidence="16">
    <location>
        <begin position="54"/>
        <end position="67"/>
    </location>
</feature>
<evidence type="ECO:0000256" key="8">
    <source>
        <dbReference type="ARBA" id="ARBA00022840"/>
    </source>
</evidence>
<keyword evidence="10 14" id="KW-0234">DNA repair</keyword>
<name>A0A1Z5JF97_FISSO</name>
<dbReference type="GO" id="GO:0006310">
    <property type="term" value="P:DNA recombination"/>
    <property type="evidence" value="ECO:0007669"/>
    <property type="project" value="UniProtKB-KW"/>
</dbReference>
<dbReference type="FunFam" id="2.40.50.140:FF:000062">
    <property type="entry name" value="DNA ligase"/>
    <property type="match status" value="1"/>
</dbReference>
<keyword evidence="8 14" id="KW-0067">ATP-binding</keyword>
<feature type="region of interest" description="Disordered" evidence="16">
    <location>
        <begin position="24"/>
        <end position="117"/>
    </location>
</feature>
<dbReference type="NCBIfam" id="TIGR00574">
    <property type="entry name" value="dnl1"/>
    <property type="match status" value="1"/>
</dbReference>
<dbReference type="AlphaFoldDB" id="A0A1Z5JF97"/>
<keyword evidence="11" id="KW-0539">Nucleus</keyword>
<evidence type="ECO:0000256" key="1">
    <source>
        <dbReference type="ARBA" id="ARBA00004123"/>
    </source>
</evidence>
<proteinExistence type="inferred from homology"/>
<feature type="compositionally biased region" description="Basic and acidic residues" evidence="16">
    <location>
        <begin position="91"/>
        <end position="117"/>
    </location>
</feature>
<comment type="catalytic activity">
    <reaction evidence="13 14">
        <text>ATP + (deoxyribonucleotide)n-3'-hydroxyl + 5'-phospho-(deoxyribonucleotide)m = (deoxyribonucleotide)n+m + AMP + diphosphate.</text>
        <dbReference type="EC" id="6.5.1.1"/>
    </reaction>
</comment>
<dbReference type="EC" id="6.5.1.1" evidence="14"/>
<dbReference type="InterPro" id="IPR000977">
    <property type="entry name" value="DNA_ligase_ATP-dep"/>
</dbReference>
<dbReference type="CDD" id="cd07969">
    <property type="entry name" value="OBF_DNA_ligase_I"/>
    <property type="match status" value="1"/>
</dbReference>
<comment type="subcellular location">
    <subcellularLocation>
        <location evidence="1">Nucleus</location>
    </subcellularLocation>
</comment>
<sequence>MSSKQNRQYNLDAFFGLKVVKENTENNKNVSSFDDPKATEKQNKGNRKRRAILDDDEDDKDEKEDAEAIQMNDTELPLTKQINGKQSKQRLSNESDEKKLKKVESDNNDSKSKDKGLTKETKVAIKEAATVAVSTSLTTPSKETAAIVKPSTSLVPLPPTDLFRAAPKGQFPSDKQLIESASWSQTLPYAVLCQTLAEIEAITARLQIQQLLTKLFRSILLLAPHDLYTALYLTSNSVAPACENVELGIGDSLLIKAVAEAVGSNRVKQLYEQAGDLGTVAQQCKSKQTTLGGFFAAKTPKAPLTANLVLQTFREIAQTKGNQSQKWKVDKIKMLLVKCQDPLEMKYIVRGLQGKLRIGLAQSTVLISLAHALALTAYHRESENAENQTKTNYPAEVVQYLDKQQTIEKRLEGAVQIIKRAYSEVPSYDALLDAALRVPLTAMYQACTLTPGIPVAPMLAKPTKSIQEVLQRLNGQKFTCEYKYDGERAQIHLLEDGTTKVFSRNLLDTSEKYPEVPVFVKAAQQSNVTSYVMDAEVVAFKDGKLVPFQILSTRKKTEASAESAKVQIIVHAFDLMYLNGRSLLSESLETRRQLLQEHFLPIPEKFQYATYLDHKEDGDTTILEEFLDLAVKGCCEGLMVKTMDDVYEPSRRSLNWLKLKKDYLEGLGDSVDLVPLGAYHGRGKRTGVYGAYLLACYDADTEEFQSVCKIGTGFSEEDLKGLADSLNQHVIPAKTSQYNVTDQLECDVWFDAVQVWEVKAADLSKSSAHRGAVGKTGEAGRGIGLRFPRFERIREDKRPEDATTSDQILEMYYQQDVVAGVSNGDVDDDDGI</sequence>
<dbReference type="PANTHER" id="PTHR45674:SF4">
    <property type="entry name" value="DNA LIGASE 1"/>
    <property type="match status" value="1"/>
</dbReference>
<keyword evidence="19" id="KW-1185">Reference proteome</keyword>
<dbReference type="GO" id="GO:0006273">
    <property type="term" value="P:lagging strand elongation"/>
    <property type="evidence" value="ECO:0007669"/>
    <property type="project" value="TreeGrafter"/>
</dbReference>
<dbReference type="GO" id="GO:0003910">
    <property type="term" value="F:DNA ligase (ATP) activity"/>
    <property type="evidence" value="ECO:0007669"/>
    <property type="project" value="UniProtKB-EC"/>
</dbReference>
<gene>
    <name evidence="18" type="ORF">FisN_13Lh021</name>
</gene>
<protein>
    <recommendedName>
        <fullName evidence="14">DNA ligase</fullName>
        <ecNumber evidence="14">6.5.1.1</ecNumber>
    </recommendedName>
</protein>
<evidence type="ECO:0000256" key="11">
    <source>
        <dbReference type="ARBA" id="ARBA00023242"/>
    </source>
</evidence>
<dbReference type="Gene3D" id="1.10.3260.10">
    <property type="entry name" value="DNA ligase, ATP-dependent, N-terminal domain"/>
    <property type="match status" value="1"/>
</dbReference>
<keyword evidence="4" id="KW-0132">Cell division</keyword>
<feature type="domain" description="ATP-dependent DNA ligase family profile" evidence="17">
    <location>
        <begin position="561"/>
        <end position="698"/>
    </location>
</feature>
<dbReference type="Gene3D" id="3.30.1490.70">
    <property type="match status" value="1"/>
</dbReference>
<dbReference type="PROSITE" id="PS50160">
    <property type="entry name" value="DNA_LIGASE_A3"/>
    <property type="match status" value="1"/>
</dbReference>
<evidence type="ECO:0000256" key="15">
    <source>
        <dbReference type="RuleBase" id="RU004196"/>
    </source>
</evidence>
<keyword evidence="6 14" id="KW-0547">Nucleotide-binding</keyword>
<evidence type="ECO:0000256" key="5">
    <source>
        <dbReference type="ARBA" id="ARBA00022705"/>
    </source>
</evidence>
<dbReference type="InterPro" id="IPR012340">
    <property type="entry name" value="NA-bd_OB-fold"/>
</dbReference>
<dbReference type="GO" id="GO:0005739">
    <property type="term" value="C:mitochondrion"/>
    <property type="evidence" value="ECO:0007669"/>
    <property type="project" value="TreeGrafter"/>
</dbReference>
<dbReference type="GO" id="GO:0005524">
    <property type="term" value="F:ATP binding"/>
    <property type="evidence" value="ECO:0007669"/>
    <property type="project" value="UniProtKB-KW"/>
</dbReference>
<dbReference type="GO" id="GO:0071897">
    <property type="term" value="P:DNA biosynthetic process"/>
    <property type="evidence" value="ECO:0007669"/>
    <property type="project" value="InterPro"/>
</dbReference>
<evidence type="ECO:0000313" key="19">
    <source>
        <dbReference type="Proteomes" id="UP000198406"/>
    </source>
</evidence>
<evidence type="ECO:0000256" key="7">
    <source>
        <dbReference type="ARBA" id="ARBA00022763"/>
    </source>
</evidence>
<evidence type="ECO:0000313" key="18">
    <source>
        <dbReference type="EMBL" id="GAX12572.1"/>
    </source>
</evidence>
<comment type="caution">
    <text evidence="18">The sequence shown here is derived from an EMBL/GenBank/DDBJ whole genome shotgun (WGS) entry which is preliminary data.</text>
</comment>
<keyword evidence="5" id="KW-0235">DNA replication</keyword>
<evidence type="ECO:0000259" key="17">
    <source>
        <dbReference type="PROSITE" id="PS50160"/>
    </source>
</evidence>
<dbReference type="GO" id="GO:0005634">
    <property type="term" value="C:nucleus"/>
    <property type="evidence" value="ECO:0007669"/>
    <property type="project" value="UniProtKB-SubCell"/>
</dbReference>
<keyword evidence="9 14" id="KW-0233">DNA recombination</keyword>
<evidence type="ECO:0000256" key="9">
    <source>
        <dbReference type="ARBA" id="ARBA00023172"/>
    </source>
</evidence>
<evidence type="ECO:0000256" key="4">
    <source>
        <dbReference type="ARBA" id="ARBA00022618"/>
    </source>
</evidence>
<dbReference type="Proteomes" id="UP000198406">
    <property type="component" value="Unassembled WGS sequence"/>
</dbReference>
<dbReference type="PROSITE" id="PS00697">
    <property type="entry name" value="DNA_LIGASE_A1"/>
    <property type="match status" value="1"/>
</dbReference>
<comment type="similarity">
    <text evidence="2 15">Belongs to the ATP-dependent DNA ligase family.</text>
</comment>
<dbReference type="GO" id="GO:0003677">
    <property type="term" value="F:DNA binding"/>
    <property type="evidence" value="ECO:0007669"/>
    <property type="project" value="InterPro"/>
</dbReference>
<accession>A0A1Z5JF97</accession>
<dbReference type="InterPro" id="IPR016059">
    <property type="entry name" value="DNA_ligase_ATP-dep_CS"/>
</dbReference>
<dbReference type="InterPro" id="IPR012308">
    <property type="entry name" value="DNA_ligase_ATP-dep_N"/>
</dbReference>